<evidence type="ECO:0000313" key="2">
    <source>
        <dbReference type="Proteomes" id="UP000432015"/>
    </source>
</evidence>
<dbReference type="EMBL" id="WOFH01000002">
    <property type="protein sequence ID" value="MUN36536.1"/>
    <property type="molecule type" value="Genomic_DNA"/>
</dbReference>
<evidence type="ECO:0000313" key="1">
    <source>
        <dbReference type="EMBL" id="MUN36536.1"/>
    </source>
</evidence>
<name>A0A7K1KX52_9ACTN</name>
<gene>
    <name evidence="1" type="ORF">GNZ18_07980</name>
</gene>
<reference evidence="1 2" key="1">
    <citation type="submission" date="2019-11" db="EMBL/GenBank/DDBJ databases">
        <authorList>
            <person name="Cao P."/>
        </authorList>
    </citation>
    <scope>NUCLEOTIDE SEQUENCE [LARGE SCALE GENOMIC DNA]</scope>
    <source>
        <strain evidence="1 2">NEAU-AAG5</strain>
    </source>
</reference>
<organism evidence="1 2">
    <name type="scientific">Actinomadura litoris</name>
    <dbReference type="NCBI Taxonomy" id="2678616"/>
    <lineage>
        <taxon>Bacteria</taxon>
        <taxon>Bacillati</taxon>
        <taxon>Actinomycetota</taxon>
        <taxon>Actinomycetes</taxon>
        <taxon>Streptosporangiales</taxon>
        <taxon>Thermomonosporaceae</taxon>
        <taxon>Actinomadura</taxon>
    </lineage>
</organism>
<keyword evidence="2" id="KW-1185">Reference proteome</keyword>
<dbReference type="AlphaFoldDB" id="A0A7K1KX52"/>
<protein>
    <submittedName>
        <fullName evidence="1">Uncharacterized protein</fullName>
    </submittedName>
</protein>
<proteinExistence type="predicted"/>
<dbReference type="Proteomes" id="UP000432015">
    <property type="component" value="Unassembled WGS sequence"/>
</dbReference>
<comment type="caution">
    <text evidence="1">The sequence shown here is derived from an EMBL/GenBank/DDBJ whole genome shotgun (WGS) entry which is preliminary data.</text>
</comment>
<dbReference type="RefSeq" id="WP_156215518.1">
    <property type="nucleotide sequence ID" value="NZ_WOFH01000002.1"/>
</dbReference>
<sequence length="57" mass="6350">MRVRRGEDTRRVRWAEDAGTFVWSFGPDKGEKLAADPEWAADQVASAFGIGPGRESR</sequence>
<accession>A0A7K1KX52</accession>